<dbReference type="EMBL" id="ML996687">
    <property type="protein sequence ID" value="KAF2405110.1"/>
    <property type="molecule type" value="Genomic_DNA"/>
</dbReference>
<reference evidence="1" key="1">
    <citation type="journal article" date="2020" name="Stud. Mycol.">
        <title>101 Dothideomycetes genomes: a test case for predicting lifestyles and emergence of pathogens.</title>
        <authorList>
            <person name="Haridas S."/>
            <person name="Albert R."/>
            <person name="Binder M."/>
            <person name="Bloem J."/>
            <person name="Labutti K."/>
            <person name="Salamov A."/>
            <person name="Andreopoulos B."/>
            <person name="Baker S."/>
            <person name="Barry K."/>
            <person name="Bills G."/>
            <person name="Bluhm B."/>
            <person name="Cannon C."/>
            <person name="Castanera R."/>
            <person name="Culley D."/>
            <person name="Daum C."/>
            <person name="Ezra D."/>
            <person name="Gonzalez J."/>
            <person name="Henrissat B."/>
            <person name="Kuo A."/>
            <person name="Liang C."/>
            <person name="Lipzen A."/>
            <person name="Lutzoni F."/>
            <person name="Magnuson J."/>
            <person name="Mondo S."/>
            <person name="Nolan M."/>
            <person name="Ohm R."/>
            <person name="Pangilinan J."/>
            <person name="Park H.-J."/>
            <person name="Ramirez L."/>
            <person name="Alfaro M."/>
            <person name="Sun H."/>
            <person name="Tritt A."/>
            <person name="Yoshinaga Y."/>
            <person name="Zwiers L.-H."/>
            <person name="Turgeon B."/>
            <person name="Goodwin S."/>
            <person name="Spatafora J."/>
            <person name="Crous P."/>
            <person name="Grigoriev I."/>
        </authorList>
    </citation>
    <scope>NUCLEOTIDE SEQUENCE</scope>
    <source>
        <strain evidence="1">CBS 262.69</strain>
    </source>
</reference>
<keyword evidence="2" id="KW-1185">Reference proteome</keyword>
<sequence>MTQSRLLLLRYHPDSPLCWRTTSFYAFPWASKHVSQAMEIGTRSPLMPSVCIAWSISLFDCGPSRTKPFSVAIKPCMVATLMNHGFRMYEAGVLLLPGAMRMAHMPSGILCDAAEFTHGIKQLKIEPRSPAPGSCPNSAVGEATKFPYCQEPGGMNLPETQ</sequence>
<evidence type="ECO:0000313" key="1">
    <source>
        <dbReference type="EMBL" id="KAF2405110.1"/>
    </source>
</evidence>
<evidence type="ECO:0000313" key="2">
    <source>
        <dbReference type="Proteomes" id="UP000799640"/>
    </source>
</evidence>
<protein>
    <submittedName>
        <fullName evidence="1">Uncharacterized protein</fullName>
    </submittedName>
</protein>
<name>A0A6G1IA01_9PEZI</name>
<organism evidence="1 2">
    <name type="scientific">Trichodelitschia bisporula</name>
    <dbReference type="NCBI Taxonomy" id="703511"/>
    <lineage>
        <taxon>Eukaryota</taxon>
        <taxon>Fungi</taxon>
        <taxon>Dikarya</taxon>
        <taxon>Ascomycota</taxon>
        <taxon>Pezizomycotina</taxon>
        <taxon>Dothideomycetes</taxon>
        <taxon>Dothideomycetes incertae sedis</taxon>
        <taxon>Phaeotrichales</taxon>
        <taxon>Phaeotrichaceae</taxon>
        <taxon>Trichodelitschia</taxon>
    </lineage>
</organism>
<dbReference type="AlphaFoldDB" id="A0A6G1IA01"/>
<accession>A0A6G1IA01</accession>
<gene>
    <name evidence="1" type="ORF">EJ06DRAFT_13634</name>
</gene>
<dbReference type="Proteomes" id="UP000799640">
    <property type="component" value="Unassembled WGS sequence"/>
</dbReference>
<proteinExistence type="predicted"/>